<evidence type="ECO:0000313" key="1">
    <source>
        <dbReference type="EMBL" id="MBP2386670.1"/>
    </source>
</evidence>
<dbReference type="Proteomes" id="UP001296993">
    <property type="component" value="Unassembled WGS sequence"/>
</dbReference>
<evidence type="ECO:0008006" key="3">
    <source>
        <dbReference type="Google" id="ProtNLM"/>
    </source>
</evidence>
<gene>
    <name evidence="1" type="ORF">JOF47_002181</name>
</gene>
<keyword evidence="2" id="KW-1185">Reference proteome</keyword>
<evidence type="ECO:0000313" key="2">
    <source>
        <dbReference type="Proteomes" id="UP001296993"/>
    </source>
</evidence>
<organism evidence="1 2">
    <name type="scientific">Paeniglutamicibacter kerguelensis</name>
    <dbReference type="NCBI Taxonomy" id="254788"/>
    <lineage>
        <taxon>Bacteria</taxon>
        <taxon>Bacillati</taxon>
        <taxon>Actinomycetota</taxon>
        <taxon>Actinomycetes</taxon>
        <taxon>Micrococcales</taxon>
        <taxon>Micrococcaceae</taxon>
        <taxon>Paeniglutamicibacter</taxon>
    </lineage>
</organism>
<name>A0ABS4XDY4_9MICC</name>
<accession>A0ABS4XDY4</accession>
<comment type="caution">
    <text evidence="1">The sequence shown here is derived from an EMBL/GenBank/DDBJ whole genome shotgun (WGS) entry which is preliminary data.</text>
</comment>
<protein>
    <recommendedName>
        <fullName evidence="3">Fis family transcriptional regulator</fullName>
    </recommendedName>
</protein>
<dbReference type="RefSeq" id="WP_209997571.1">
    <property type="nucleotide sequence ID" value="NZ_BAAAJY010000002.1"/>
</dbReference>
<dbReference type="EMBL" id="JAGIOF010000001">
    <property type="protein sequence ID" value="MBP2386670.1"/>
    <property type="molecule type" value="Genomic_DNA"/>
</dbReference>
<sequence length="181" mass="20560">MRWESLFEDLEAQLEAESAREKTSEVQEAVRVERAREELIQRLSPQINAHVEVQLLGGERLHGRLAALGKDWFMLRRGEVEELIPVHALAGWTQRTLGQRQDAREPRIGLGQALRMLVRDRARITVGGIDGSLLATGTLDQAGRDFLEIARHERDEYRRASVLQGSSLVPIPVVAWVRREN</sequence>
<proteinExistence type="predicted"/>
<reference evidence="1 2" key="1">
    <citation type="submission" date="2021-03" db="EMBL/GenBank/DDBJ databases">
        <title>Sequencing the genomes of 1000 actinobacteria strains.</title>
        <authorList>
            <person name="Klenk H.-P."/>
        </authorList>
    </citation>
    <scope>NUCLEOTIDE SEQUENCE [LARGE SCALE GENOMIC DNA]</scope>
    <source>
        <strain evidence="1 2">DSM 15797</strain>
    </source>
</reference>